<keyword evidence="3" id="KW-1133">Transmembrane helix</keyword>
<comment type="caution">
    <text evidence="6">The sequence shown here is derived from an EMBL/GenBank/DDBJ whole genome shotgun (WGS) entry which is preliminary data.</text>
</comment>
<dbReference type="NCBIfam" id="TIGR01352">
    <property type="entry name" value="tonB_Cterm"/>
    <property type="match status" value="1"/>
</dbReference>
<dbReference type="SUPFAM" id="SSF74653">
    <property type="entry name" value="TolA/TonB C-terminal domain"/>
    <property type="match status" value="1"/>
</dbReference>
<dbReference type="OrthoDB" id="5298892at2"/>
<evidence type="ECO:0000256" key="2">
    <source>
        <dbReference type="ARBA" id="ARBA00022692"/>
    </source>
</evidence>
<protein>
    <recommendedName>
        <fullName evidence="8">TonB C-terminal domain-containing protein</fullName>
    </recommendedName>
</protein>
<dbReference type="EMBL" id="LSFI01000047">
    <property type="protein sequence ID" value="OAG26959.1"/>
    <property type="molecule type" value="Genomic_DNA"/>
</dbReference>
<evidence type="ECO:0000313" key="7">
    <source>
        <dbReference type="Proteomes" id="UP000076964"/>
    </source>
</evidence>
<dbReference type="AlphaFoldDB" id="A0A177E7G1"/>
<proteinExistence type="predicted"/>
<feature type="region of interest" description="Disordered" evidence="5">
    <location>
        <begin position="48"/>
        <end position="128"/>
    </location>
</feature>
<reference evidence="6 7" key="1">
    <citation type="submission" date="2016-02" db="EMBL/GenBank/DDBJ databases">
        <title>Draft genome sequence of Thermodesulfatator sp. S606.</title>
        <authorList>
            <person name="Lai Q."/>
            <person name="Cao J."/>
            <person name="Dupont S."/>
            <person name="Shao Z."/>
            <person name="Jebbar M."/>
            <person name="Alain K."/>
        </authorList>
    </citation>
    <scope>NUCLEOTIDE SEQUENCE [LARGE SCALE GENOMIC DNA]</scope>
    <source>
        <strain evidence="6 7">S606</strain>
    </source>
</reference>
<evidence type="ECO:0000313" key="6">
    <source>
        <dbReference type="EMBL" id="OAG26959.1"/>
    </source>
</evidence>
<gene>
    <name evidence="6" type="ORF">TH606_09425</name>
</gene>
<organism evidence="6 7">
    <name type="scientific">Thermodesulfatator autotrophicus</name>
    <dbReference type="NCBI Taxonomy" id="1795632"/>
    <lineage>
        <taxon>Bacteria</taxon>
        <taxon>Pseudomonadati</taxon>
        <taxon>Thermodesulfobacteriota</taxon>
        <taxon>Thermodesulfobacteria</taxon>
        <taxon>Thermodesulfobacteriales</taxon>
        <taxon>Thermodesulfatatoraceae</taxon>
        <taxon>Thermodesulfatator</taxon>
    </lineage>
</organism>
<dbReference type="InterPro" id="IPR006260">
    <property type="entry name" value="TonB/TolA_C"/>
</dbReference>
<evidence type="ECO:0000256" key="1">
    <source>
        <dbReference type="ARBA" id="ARBA00004167"/>
    </source>
</evidence>
<comment type="subcellular location">
    <subcellularLocation>
        <location evidence="1">Membrane</location>
        <topology evidence="1">Single-pass membrane protein</topology>
    </subcellularLocation>
</comment>
<dbReference type="STRING" id="1795632.TH606_09425"/>
<keyword evidence="4" id="KW-0472">Membrane</keyword>
<sequence length="256" mass="28146">MNSLSWPKAFLFSLVLHLLIFSGLILANRPSSPKETVIRINLKSLNLAPEPAKNKPPAKPLKPQTKKKSFIPKTSKSKAIAKKKPAPKPAPKKAIKKNRSSPKKVAKNSKAPVKATSKPSKSVEETTKEEQILAKKLAALKAKEEEKLLKEKLAAISEKVKGGLSIGKGISEETTQLIASHLMNFWAVPKILEDKPYLKAEVEIEIAPNGRIISWRFIMRSGEPLFDEAVAATIKKANPLPAPGKYLKLPAVFKMK</sequence>
<dbReference type="Proteomes" id="UP000076964">
    <property type="component" value="Unassembled WGS sequence"/>
</dbReference>
<evidence type="ECO:0008006" key="8">
    <source>
        <dbReference type="Google" id="ProtNLM"/>
    </source>
</evidence>
<evidence type="ECO:0000256" key="3">
    <source>
        <dbReference type="ARBA" id="ARBA00022989"/>
    </source>
</evidence>
<evidence type="ECO:0000256" key="4">
    <source>
        <dbReference type="ARBA" id="ARBA00023136"/>
    </source>
</evidence>
<feature type="compositionally biased region" description="Basic residues" evidence="5">
    <location>
        <begin position="64"/>
        <end position="107"/>
    </location>
</feature>
<dbReference type="Pfam" id="PF13103">
    <property type="entry name" value="TonB_2"/>
    <property type="match status" value="1"/>
</dbReference>
<accession>A0A177E7G1</accession>
<name>A0A177E7G1_9BACT</name>
<keyword evidence="2" id="KW-0812">Transmembrane</keyword>
<dbReference type="GO" id="GO:0016020">
    <property type="term" value="C:membrane"/>
    <property type="evidence" value="ECO:0007669"/>
    <property type="project" value="UniProtKB-SubCell"/>
</dbReference>
<dbReference type="Gene3D" id="3.30.1150.10">
    <property type="match status" value="1"/>
</dbReference>
<dbReference type="RefSeq" id="WP_068543266.1">
    <property type="nucleotide sequence ID" value="NZ_LSFI01000047.1"/>
</dbReference>
<keyword evidence="7" id="KW-1185">Reference proteome</keyword>
<evidence type="ECO:0000256" key="5">
    <source>
        <dbReference type="SAM" id="MobiDB-lite"/>
    </source>
</evidence>